<keyword evidence="1" id="KW-0732">Signal</keyword>
<feature type="signal peptide" evidence="1">
    <location>
        <begin position="1"/>
        <end position="30"/>
    </location>
</feature>
<organism evidence="2 3">
    <name type="scientific">Emericellopsis atlantica</name>
    <dbReference type="NCBI Taxonomy" id="2614577"/>
    <lineage>
        <taxon>Eukaryota</taxon>
        <taxon>Fungi</taxon>
        <taxon>Dikarya</taxon>
        <taxon>Ascomycota</taxon>
        <taxon>Pezizomycotina</taxon>
        <taxon>Sordariomycetes</taxon>
        <taxon>Hypocreomycetidae</taxon>
        <taxon>Hypocreales</taxon>
        <taxon>Bionectriaceae</taxon>
        <taxon>Emericellopsis</taxon>
    </lineage>
</organism>
<sequence>MYLMERELAACRLLACFLAWLAGWLEQSERRDPVRCLAHTTSPQRMMDGGSGWTHRVLAPRGLHMRTGVIRGQTGQTARGNGSIFPLAQSLLAGAGSGRAPVAAGRGPNFQIRQLHRPGDRRAMGRGGRSLLEAFQAGCEPRVDEWALLDAHVTFSGSGTCRLIDAWLVERHDWEEVGIEFLGCHSHMMVHRIFVLIVNKV</sequence>
<evidence type="ECO:0000313" key="3">
    <source>
        <dbReference type="Proteomes" id="UP000887229"/>
    </source>
</evidence>
<dbReference type="RefSeq" id="XP_046116909.1">
    <property type="nucleotide sequence ID" value="XM_046257889.1"/>
</dbReference>
<keyword evidence="3" id="KW-1185">Reference proteome</keyword>
<dbReference type="EMBL" id="MU251259">
    <property type="protein sequence ID" value="KAG9252985.1"/>
    <property type="molecule type" value="Genomic_DNA"/>
</dbReference>
<comment type="caution">
    <text evidence="2">The sequence shown here is derived from an EMBL/GenBank/DDBJ whole genome shotgun (WGS) entry which is preliminary data.</text>
</comment>
<evidence type="ECO:0000256" key="1">
    <source>
        <dbReference type="SAM" id="SignalP"/>
    </source>
</evidence>
<accession>A0A9P7ZJ59</accession>
<proteinExistence type="predicted"/>
<name>A0A9P7ZJ59_9HYPO</name>
<feature type="chain" id="PRO_5040487527" evidence="1">
    <location>
        <begin position="31"/>
        <end position="201"/>
    </location>
</feature>
<protein>
    <submittedName>
        <fullName evidence="2">Uncharacterized protein</fullName>
    </submittedName>
</protein>
<gene>
    <name evidence="2" type="ORF">F5Z01DRAFT_170280</name>
</gene>
<dbReference type="AlphaFoldDB" id="A0A9P7ZJ59"/>
<evidence type="ECO:0000313" key="2">
    <source>
        <dbReference type="EMBL" id="KAG9252985.1"/>
    </source>
</evidence>
<dbReference type="GeneID" id="70288792"/>
<dbReference type="Proteomes" id="UP000887229">
    <property type="component" value="Unassembled WGS sequence"/>
</dbReference>
<reference evidence="2" key="1">
    <citation type="journal article" date="2021" name="IMA Fungus">
        <title>Genomic characterization of three marine fungi, including Emericellopsis atlantica sp. nov. with signatures of a generalist lifestyle and marine biomass degradation.</title>
        <authorList>
            <person name="Hagestad O.C."/>
            <person name="Hou L."/>
            <person name="Andersen J.H."/>
            <person name="Hansen E.H."/>
            <person name="Altermark B."/>
            <person name="Li C."/>
            <person name="Kuhnert E."/>
            <person name="Cox R.J."/>
            <person name="Crous P.W."/>
            <person name="Spatafora J.W."/>
            <person name="Lail K."/>
            <person name="Amirebrahimi M."/>
            <person name="Lipzen A."/>
            <person name="Pangilinan J."/>
            <person name="Andreopoulos W."/>
            <person name="Hayes R.D."/>
            <person name="Ng V."/>
            <person name="Grigoriev I.V."/>
            <person name="Jackson S.A."/>
            <person name="Sutton T.D.S."/>
            <person name="Dobson A.D.W."/>
            <person name="Rama T."/>
        </authorList>
    </citation>
    <scope>NUCLEOTIDE SEQUENCE</scope>
    <source>
        <strain evidence="2">TS7</strain>
    </source>
</reference>